<reference evidence="1 2" key="1">
    <citation type="submission" date="2019-06" db="EMBL/GenBank/DDBJ databases">
        <authorList>
            <person name="Palmer J.M."/>
        </authorList>
    </citation>
    <scope>NUCLEOTIDE SEQUENCE [LARGE SCALE GENOMIC DNA]</scope>
    <source>
        <strain evidence="1 2">TWF106</strain>
    </source>
</reference>
<dbReference type="EMBL" id="WIWS01000250">
    <property type="protein sequence ID" value="KAF3195534.1"/>
    <property type="molecule type" value="Genomic_DNA"/>
</dbReference>
<accession>A0A7C8UC63</accession>
<sequence>MLKWAENSSSGGSGEGRHQPGFALNLAAKTSVSQHQCSNNAVILAAVWQQVAAVAASTRRMEFGSGSSLLAPAQQARYVEAKHALASDLVSNQILERVVEEAKQQMPWTGAWRRVYVPGYGSLAIVV</sequence>
<gene>
    <name evidence="1" type="ORF">TWF106_005538</name>
</gene>
<proteinExistence type="predicted"/>
<comment type="caution">
    <text evidence="1">The sequence shown here is derived from an EMBL/GenBank/DDBJ whole genome shotgun (WGS) entry which is preliminary data.</text>
</comment>
<name>A0A7C8UC63_ORBOL</name>
<organism evidence="1 2">
    <name type="scientific">Orbilia oligospora</name>
    <name type="common">Nematode-trapping fungus</name>
    <name type="synonym">Arthrobotrys oligospora</name>
    <dbReference type="NCBI Taxonomy" id="2813651"/>
    <lineage>
        <taxon>Eukaryota</taxon>
        <taxon>Fungi</taxon>
        <taxon>Dikarya</taxon>
        <taxon>Ascomycota</taxon>
        <taxon>Pezizomycotina</taxon>
        <taxon>Orbiliomycetes</taxon>
        <taxon>Orbiliales</taxon>
        <taxon>Orbiliaceae</taxon>
        <taxon>Orbilia</taxon>
    </lineage>
</organism>
<dbReference type="Proteomes" id="UP000472727">
    <property type="component" value="Unassembled WGS sequence"/>
</dbReference>
<evidence type="ECO:0000313" key="2">
    <source>
        <dbReference type="Proteomes" id="UP000472727"/>
    </source>
</evidence>
<dbReference type="AlphaFoldDB" id="A0A7C8UC63"/>
<evidence type="ECO:0000313" key="1">
    <source>
        <dbReference type="EMBL" id="KAF3195534.1"/>
    </source>
</evidence>
<feature type="non-terminal residue" evidence="1">
    <location>
        <position position="127"/>
    </location>
</feature>
<protein>
    <submittedName>
        <fullName evidence="1">Uncharacterized protein</fullName>
    </submittedName>
</protein>